<keyword evidence="2" id="KW-1185">Reference proteome</keyword>
<dbReference type="InterPro" id="IPR046193">
    <property type="entry name" value="DUF6221"/>
</dbReference>
<organism evidence="1 2">
    <name type="scientific">Dactylosporangium cerinum</name>
    <dbReference type="NCBI Taxonomy" id="1434730"/>
    <lineage>
        <taxon>Bacteria</taxon>
        <taxon>Bacillati</taxon>
        <taxon>Actinomycetota</taxon>
        <taxon>Actinomycetes</taxon>
        <taxon>Micromonosporales</taxon>
        <taxon>Micromonosporaceae</taxon>
        <taxon>Dactylosporangium</taxon>
    </lineage>
</organism>
<protein>
    <submittedName>
        <fullName evidence="1">DUF6221 family protein</fullName>
    </submittedName>
</protein>
<evidence type="ECO:0000313" key="2">
    <source>
        <dbReference type="Proteomes" id="UP001595912"/>
    </source>
</evidence>
<accession>A0ABV9WDP3</accession>
<dbReference type="RefSeq" id="WP_380126057.1">
    <property type="nucleotide sequence ID" value="NZ_JBHSIU010000073.1"/>
</dbReference>
<sequence>MTNELVVFIEARLAEDESIASMISAGGYAPQVWIVKPDQPGGWREIRSSDRTIIQDPWQAHDEGGEPVAVVPGSRNQHTHIARHDPARVLREVEAKRRRLERHKPGYPSGQLEYGKHYEVYRREDGKAIEVLVQDDEPREPNWCRTCNEPTPCRELRNDATVWSDHPDYPEWAI</sequence>
<comment type="caution">
    <text evidence="1">The sequence shown here is derived from an EMBL/GenBank/DDBJ whole genome shotgun (WGS) entry which is preliminary data.</text>
</comment>
<evidence type="ECO:0000313" key="1">
    <source>
        <dbReference type="EMBL" id="MFC5005418.1"/>
    </source>
</evidence>
<reference evidence="2" key="1">
    <citation type="journal article" date="2019" name="Int. J. Syst. Evol. Microbiol.">
        <title>The Global Catalogue of Microorganisms (GCM) 10K type strain sequencing project: providing services to taxonomists for standard genome sequencing and annotation.</title>
        <authorList>
            <consortium name="The Broad Institute Genomics Platform"/>
            <consortium name="The Broad Institute Genome Sequencing Center for Infectious Disease"/>
            <person name="Wu L."/>
            <person name="Ma J."/>
        </authorList>
    </citation>
    <scope>NUCLEOTIDE SEQUENCE [LARGE SCALE GENOMIC DNA]</scope>
    <source>
        <strain evidence="2">CGMCC 4.7152</strain>
    </source>
</reference>
<dbReference type="Proteomes" id="UP001595912">
    <property type="component" value="Unassembled WGS sequence"/>
</dbReference>
<proteinExistence type="predicted"/>
<gene>
    <name evidence="1" type="ORF">ACFPIJ_47265</name>
</gene>
<dbReference type="EMBL" id="JBHSIU010000073">
    <property type="protein sequence ID" value="MFC5005418.1"/>
    <property type="molecule type" value="Genomic_DNA"/>
</dbReference>
<dbReference type="Pfam" id="PF19730">
    <property type="entry name" value="DUF6221"/>
    <property type="match status" value="1"/>
</dbReference>
<name>A0ABV9WDP3_9ACTN</name>